<organism evidence="2 6">
    <name type="scientific">Adineta steineri</name>
    <dbReference type="NCBI Taxonomy" id="433720"/>
    <lineage>
        <taxon>Eukaryota</taxon>
        <taxon>Metazoa</taxon>
        <taxon>Spiralia</taxon>
        <taxon>Gnathifera</taxon>
        <taxon>Rotifera</taxon>
        <taxon>Eurotatoria</taxon>
        <taxon>Bdelloidea</taxon>
        <taxon>Adinetida</taxon>
        <taxon>Adinetidae</taxon>
        <taxon>Adineta</taxon>
    </lineage>
</organism>
<dbReference type="Proteomes" id="UP000663877">
    <property type="component" value="Unassembled WGS sequence"/>
</dbReference>
<dbReference type="InterPro" id="IPR050158">
    <property type="entry name" value="Ubiquitin_ubiquitin-like"/>
</dbReference>
<evidence type="ECO:0000313" key="2">
    <source>
        <dbReference type="EMBL" id="CAF1038746.1"/>
    </source>
</evidence>
<dbReference type="Proteomes" id="UP000663832">
    <property type="component" value="Unassembled WGS sequence"/>
</dbReference>
<dbReference type="SUPFAM" id="SSF56815">
    <property type="entry name" value="Sec1/munc18-like (SM) proteins"/>
    <property type="match status" value="1"/>
</dbReference>
<dbReference type="InterPro" id="IPR036045">
    <property type="entry name" value="Sec1-like_sf"/>
</dbReference>
<evidence type="ECO:0000313" key="6">
    <source>
        <dbReference type="Proteomes" id="UP000663877"/>
    </source>
</evidence>
<dbReference type="PRINTS" id="PR00348">
    <property type="entry name" value="UBIQUITIN"/>
</dbReference>
<sequence>MAAADVISTMPSSFTYEALVSQVLTIQNQIIEMETNINNQFQTQMKVQNELKSRSLTFIDPYGNQTTNNYMDHESISKIIQDYKKKYVPKYLQQWIQIGTKNNDIISRLNEDELKSTVSQYEIGQEFVSNGEISVFIGKHEHYWPRSIVVNMLLMDNIEKMKTRIKQQRQFHDFELRSCFIRSNMKPSITNWKEGAILKSEETIMSNQLYENNCVILAKIIDNKIDIGSGHHFWIYVKTLTGMKITLNVNSKMSVLTMKELIEDAEGIPCDQQRPIFRGTQLKDDRCLSDYNISDESTLHLVLRLHGGMYHFTSGRQDFGNLPYDSVNAIQNVLTFKFQDMTDTQQLSPCELQNSILQAQTILSTLYRKIREIRTEHNIPNLKNIILPISNDNEDNSDDDNEDDQ</sequence>
<dbReference type="SMART" id="SM00213">
    <property type="entry name" value="UBQ"/>
    <property type="match status" value="1"/>
</dbReference>
<dbReference type="Pfam" id="PF00240">
    <property type="entry name" value="ubiquitin"/>
    <property type="match status" value="1"/>
</dbReference>
<name>A0A814JQF1_9BILA</name>
<dbReference type="SUPFAM" id="SSF54236">
    <property type="entry name" value="Ubiquitin-like"/>
    <property type="match status" value="1"/>
</dbReference>
<accession>A0A814JQF1</accession>
<proteinExistence type="predicted"/>
<evidence type="ECO:0000259" key="1">
    <source>
        <dbReference type="PROSITE" id="PS50053"/>
    </source>
</evidence>
<dbReference type="EMBL" id="CAJNOM010000234">
    <property type="protein sequence ID" value="CAF1265962.1"/>
    <property type="molecule type" value="Genomic_DNA"/>
</dbReference>
<dbReference type="InterPro" id="IPR029071">
    <property type="entry name" value="Ubiquitin-like_domsf"/>
</dbReference>
<dbReference type="PROSITE" id="PS50053">
    <property type="entry name" value="UBIQUITIN_2"/>
    <property type="match status" value="1"/>
</dbReference>
<dbReference type="PANTHER" id="PTHR10666">
    <property type="entry name" value="UBIQUITIN"/>
    <property type="match status" value="1"/>
</dbReference>
<dbReference type="AlphaFoldDB" id="A0A814JQF1"/>
<evidence type="ECO:0000313" key="4">
    <source>
        <dbReference type="EMBL" id="CAF1320756.1"/>
    </source>
</evidence>
<evidence type="ECO:0000313" key="3">
    <source>
        <dbReference type="EMBL" id="CAF1265962.1"/>
    </source>
</evidence>
<dbReference type="EMBL" id="CAJNOI010000089">
    <property type="protein sequence ID" value="CAF1038746.1"/>
    <property type="molecule type" value="Genomic_DNA"/>
</dbReference>
<protein>
    <recommendedName>
        <fullName evidence="1">Ubiquitin-like domain-containing protein</fullName>
    </recommendedName>
</protein>
<evidence type="ECO:0000313" key="5">
    <source>
        <dbReference type="Proteomes" id="UP000663832"/>
    </source>
</evidence>
<keyword evidence="5" id="KW-1185">Reference proteome</keyword>
<reference evidence="2" key="1">
    <citation type="submission" date="2021-02" db="EMBL/GenBank/DDBJ databases">
        <authorList>
            <person name="Nowell W R."/>
        </authorList>
    </citation>
    <scope>NUCLEOTIDE SEQUENCE</scope>
</reference>
<dbReference type="InterPro" id="IPR019956">
    <property type="entry name" value="Ubiquitin_dom"/>
</dbReference>
<dbReference type="EMBL" id="CAJNOM010000285">
    <property type="protein sequence ID" value="CAF1320756.1"/>
    <property type="molecule type" value="Genomic_DNA"/>
</dbReference>
<dbReference type="FunFam" id="3.10.20.90:FF:000379">
    <property type="entry name" value="Ubiquitin/ribosomal protein CEP52"/>
    <property type="match status" value="1"/>
</dbReference>
<dbReference type="Gene3D" id="3.10.20.90">
    <property type="entry name" value="Phosphatidylinositol 3-kinase Catalytic Subunit, Chain A, domain 1"/>
    <property type="match status" value="1"/>
</dbReference>
<comment type="caution">
    <text evidence="2">The sequence shown here is derived from an EMBL/GenBank/DDBJ whole genome shotgun (WGS) entry which is preliminary data.</text>
</comment>
<dbReference type="OrthoDB" id="10010538at2759"/>
<gene>
    <name evidence="2" type="ORF">BJG266_LOCUS17945</name>
    <name evidence="3" type="ORF">QVE165_LOCUS29318</name>
    <name evidence="4" type="ORF">QVE165_LOCUS32329</name>
</gene>
<dbReference type="InterPro" id="IPR000626">
    <property type="entry name" value="Ubiquitin-like_dom"/>
</dbReference>
<feature type="domain" description="Ubiquitin-like" evidence="1">
    <location>
        <begin position="233"/>
        <end position="308"/>
    </location>
</feature>